<dbReference type="PANTHER" id="PTHR43433:SF5">
    <property type="entry name" value="AB HYDROLASE-1 DOMAIN-CONTAINING PROTEIN"/>
    <property type="match status" value="1"/>
</dbReference>
<proteinExistence type="predicted"/>
<evidence type="ECO:0000313" key="3">
    <source>
        <dbReference type="Proteomes" id="UP001526246"/>
    </source>
</evidence>
<dbReference type="SUPFAM" id="SSF53474">
    <property type="entry name" value="alpha/beta-Hydrolases"/>
    <property type="match status" value="1"/>
</dbReference>
<keyword evidence="3" id="KW-1185">Reference proteome</keyword>
<dbReference type="Gene3D" id="3.40.50.1820">
    <property type="entry name" value="alpha/beta hydrolase"/>
    <property type="match status" value="1"/>
</dbReference>
<sequence length="251" mass="27564">MSATEHRWTASDGVDLAYYEVGQGRPVILLHGLFSDAHMNWIKFGHAERIAREGFRVITPDHRAHGRSGKPHDPGAYGPGVLARDVRELVGHLGLTDFDLGGFSLGARTTVQAIGEGLRPRRAILGGMGLQGLANWRRRKTFFLEVIDRFDTLQRGDPHWLAAQFMKSQKVDRQAARLLLDSFEDVFMDWLGALTMAVLVVCGLQDEDNGSARELADKLPDATLAIVPGTHMSSVTEPELGDAIANFLTAP</sequence>
<dbReference type="RefSeq" id="WP_264881123.1">
    <property type="nucleotide sequence ID" value="NZ_JAPDOB010000001.1"/>
</dbReference>
<gene>
    <name evidence="2" type="ORF">OMW55_04390</name>
</gene>
<keyword evidence="2" id="KW-0378">Hydrolase</keyword>
<feature type="domain" description="AB hydrolase-1" evidence="1">
    <location>
        <begin position="26"/>
        <end position="112"/>
    </location>
</feature>
<dbReference type="PANTHER" id="PTHR43433">
    <property type="entry name" value="HYDROLASE, ALPHA/BETA FOLD FAMILY PROTEIN"/>
    <property type="match status" value="1"/>
</dbReference>
<name>A0ABT3JDA4_9SPHN</name>
<dbReference type="InterPro" id="IPR050471">
    <property type="entry name" value="AB_hydrolase"/>
</dbReference>
<reference evidence="2 3" key="1">
    <citation type="submission" date="2022-10" db="EMBL/GenBank/DDBJ databases">
        <title>Sphingomonas sp.</title>
        <authorList>
            <person name="Jin C."/>
        </authorList>
    </citation>
    <scope>NUCLEOTIDE SEQUENCE [LARGE SCALE GENOMIC DNA]</scope>
    <source>
        <strain evidence="2 3">BN140010</strain>
    </source>
</reference>
<evidence type="ECO:0000259" key="1">
    <source>
        <dbReference type="Pfam" id="PF00561"/>
    </source>
</evidence>
<dbReference type="InterPro" id="IPR000073">
    <property type="entry name" value="AB_hydrolase_1"/>
</dbReference>
<dbReference type="InterPro" id="IPR029058">
    <property type="entry name" value="AB_hydrolase_fold"/>
</dbReference>
<protein>
    <submittedName>
        <fullName evidence="2">Alpha/beta hydrolase</fullName>
    </submittedName>
</protein>
<dbReference type="Proteomes" id="UP001526246">
    <property type="component" value="Unassembled WGS sequence"/>
</dbReference>
<dbReference type="Pfam" id="PF00561">
    <property type="entry name" value="Abhydrolase_1"/>
    <property type="match status" value="1"/>
</dbReference>
<dbReference type="GO" id="GO:0016787">
    <property type="term" value="F:hydrolase activity"/>
    <property type="evidence" value="ECO:0007669"/>
    <property type="project" value="UniProtKB-KW"/>
</dbReference>
<accession>A0ABT3JDA4</accession>
<evidence type="ECO:0000313" key="2">
    <source>
        <dbReference type="EMBL" id="MCW3797043.1"/>
    </source>
</evidence>
<comment type="caution">
    <text evidence="2">The sequence shown here is derived from an EMBL/GenBank/DDBJ whole genome shotgun (WGS) entry which is preliminary data.</text>
</comment>
<dbReference type="EMBL" id="JAPDOB010000001">
    <property type="protein sequence ID" value="MCW3797043.1"/>
    <property type="molecule type" value="Genomic_DNA"/>
</dbReference>
<organism evidence="2 3">
    <name type="scientific">Sphingomonas arvum</name>
    <dbReference type="NCBI Taxonomy" id="2992113"/>
    <lineage>
        <taxon>Bacteria</taxon>
        <taxon>Pseudomonadati</taxon>
        <taxon>Pseudomonadota</taxon>
        <taxon>Alphaproteobacteria</taxon>
        <taxon>Sphingomonadales</taxon>
        <taxon>Sphingomonadaceae</taxon>
        <taxon>Sphingomonas</taxon>
    </lineage>
</organism>